<feature type="transmembrane region" description="Helical" evidence="6">
    <location>
        <begin position="459"/>
        <end position="480"/>
    </location>
</feature>
<dbReference type="GO" id="GO:0042391">
    <property type="term" value="P:regulation of membrane potential"/>
    <property type="evidence" value="ECO:0007669"/>
    <property type="project" value="TreeGrafter"/>
</dbReference>
<comment type="caution">
    <text evidence="8">The sequence shown here is derived from an EMBL/GenBank/DDBJ whole genome shotgun (WGS) entry which is preliminary data.</text>
</comment>
<dbReference type="InterPro" id="IPR050818">
    <property type="entry name" value="KCNH_animal-type"/>
</dbReference>
<dbReference type="Proteomes" id="UP001190700">
    <property type="component" value="Unassembled WGS sequence"/>
</dbReference>
<sequence length="539" mass="61910">MTNLNTMGQVDMAEFSEGTPSESSFSVLDPVPDVAQTPNLSFTQTKSSPSLRRLQSAQSRLSNFNAPNDLPRSGNHRRRFKSENLDNNKEELEAHHIRSRLSSLGVQFALAGDDANKRLLTRSRNKRKSSANEESEGRDLVLSAEQLEELNTLPDAKSLVFPARFLRRSAESLRGLSLRRRLLRIWNEGIPVWNENDLWDMGLSFCVVFTMFITPYEVSFIPDSSVFDDSNLAVTFYFTLDILRNFNKGFYDARGNFVKDRKRIAVKYLTTWFLVDIISVFPFKALSAYLLFDGSVFRTLRVIRLTKLLNVVRGGRSLHRLENQFAVNYSLLQAQYLLLNIMVLMHWMACLFYLTIEYEDAKECRSTSVDPKLTQLVWECCINWLDCLVWITPESANIDKYLAALWWSTGVVMTTGSDVFPATPVERRRVGLWCQVMTTGSDVFPVTPVERIVQMLMQLMSGVIYAYLIGVVCSVLASLAHDTTDYYEAIDQLNKYMAKKDLKFLNPELTVSMRMFYRYAYPHMQMHEQMKVLACPARL</sequence>
<feature type="region of interest" description="Disordered" evidence="5">
    <location>
        <begin position="16"/>
        <end position="87"/>
    </location>
</feature>
<evidence type="ECO:0000256" key="5">
    <source>
        <dbReference type="SAM" id="MobiDB-lite"/>
    </source>
</evidence>
<evidence type="ECO:0000259" key="7">
    <source>
        <dbReference type="Pfam" id="PF00520"/>
    </source>
</evidence>
<evidence type="ECO:0000256" key="1">
    <source>
        <dbReference type="ARBA" id="ARBA00004141"/>
    </source>
</evidence>
<evidence type="ECO:0000313" key="8">
    <source>
        <dbReference type="EMBL" id="KAK3281616.1"/>
    </source>
</evidence>
<protein>
    <recommendedName>
        <fullName evidence="7">Ion transport domain-containing protein</fullName>
    </recommendedName>
</protein>
<dbReference type="SUPFAM" id="SSF81324">
    <property type="entry name" value="Voltage-gated potassium channels"/>
    <property type="match status" value="1"/>
</dbReference>
<keyword evidence="4 6" id="KW-0472">Membrane</keyword>
<name>A0AAE0GQE1_9CHLO</name>
<keyword evidence="9" id="KW-1185">Reference proteome</keyword>
<accession>A0AAE0GQE1</accession>
<dbReference type="PANTHER" id="PTHR10217">
    <property type="entry name" value="VOLTAGE AND LIGAND GATED POTASSIUM CHANNEL"/>
    <property type="match status" value="1"/>
</dbReference>
<dbReference type="InterPro" id="IPR005821">
    <property type="entry name" value="Ion_trans_dom"/>
</dbReference>
<feature type="transmembrane region" description="Helical" evidence="6">
    <location>
        <begin position="269"/>
        <end position="292"/>
    </location>
</feature>
<dbReference type="EMBL" id="LGRX02003780">
    <property type="protein sequence ID" value="KAK3281616.1"/>
    <property type="molecule type" value="Genomic_DNA"/>
</dbReference>
<evidence type="ECO:0000256" key="6">
    <source>
        <dbReference type="SAM" id="Phobius"/>
    </source>
</evidence>
<evidence type="ECO:0000313" key="9">
    <source>
        <dbReference type="Proteomes" id="UP001190700"/>
    </source>
</evidence>
<keyword evidence="2 6" id="KW-0812">Transmembrane</keyword>
<organism evidence="8 9">
    <name type="scientific">Cymbomonas tetramitiformis</name>
    <dbReference type="NCBI Taxonomy" id="36881"/>
    <lineage>
        <taxon>Eukaryota</taxon>
        <taxon>Viridiplantae</taxon>
        <taxon>Chlorophyta</taxon>
        <taxon>Pyramimonadophyceae</taxon>
        <taxon>Pyramimonadales</taxon>
        <taxon>Pyramimonadaceae</taxon>
        <taxon>Cymbomonas</taxon>
    </lineage>
</organism>
<dbReference type="GO" id="GO:0005886">
    <property type="term" value="C:plasma membrane"/>
    <property type="evidence" value="ECO:0007669"/>
    <property type="project" value="TreeGrafter"/>
</dbReference>
<dbReference type="Gene3D" id="1.10.287.70">
    <property type="match status" value="1"/>
</dbReference>
<dbReference type="Pfam" id="PF00520">
    <property type="entry name" value="Ion_trans"/>
    <property type="match status" value="1"/>
</dbReference>
<dbReference type="GO" id="GO:0005249">
    <property type="term" value="F:voltage-gated potassium channel activity"/>
    <property type="evidence" value="ECO:0007669"/>
    <property type="project" value="TreeGrafter"/>
</dbReference>
<dbReference type="PANTHER" id="PTHR10217:SF435">
    <property type="entry name" value="POTASSIUM VOLTAGE-GATED CHANNEL PROTEIN EAG"/>
    <property type="match status" value="1"/>
</dbReference>
<evidence type="ECO:0000256" key="3">
    <source>
        <dbReference type="ARBA" id="ARBA00022989"/>
    </source>
</evidence>
<proteinExistence type="predicted"/>
<reference evidence="8 9" key="1">
    <citation type="journal article" date="2015" name="Genome Biol. Evol.">
        <title>Comparative Genomics of a Bacterivorous Green Alga Reveals Evolutionary Causalities and Consequences of Phago-Mixotrophic Mode of Nutrition.</title>
        <authorList>
            <person name="Burns J.A."/>
            <person name="Paasch A."/>
            <person name="Narechania A."/>
            <person name="Kim E."/>
        </authorList>
    </citation>
    <scope>NUCLEOTIDE SEQUENCE [LARGE SCALE GENOMIC DNA]</scope>
    <source>
        <strain evidence="8 9">PLY_AMNH</strain>
    </source>
</reference>
<feature type="domain" description="Ion transport" evidence="7">
    <location>
        <begin position="198"/>
        <end position="479"/>
    </location>
</feature>
<feature type="compositionally biased region" description="Polar residues" evidence="5">
    <location>
        <begin position="36"/>
        <end position="66"/>
    </location>
</feature>
<gene>
    <name evidence="8" type="ORF">CYMTET_10599</name>
</gene>
<comment type="subcellular location">
    <subcellularLocation>
        <location evidence="1">Membrane</location>
        <topology evidence="1">Multi-pass membrane protein</topology>
    </subcellularLocation>
</comment>
<dbReference type="AlphaFoldDB" id="A0AAE0GQE1"/>
<feature type="transmembrane region" description="Helical" evidence="6">
    <location>
        <begin position="336"/>
        <end position="356"/>
    </location>
</feature>
<keyword evidence="3 6" id="KW-1133">Transmembrane helix</keyword>
<evidence type="ECO:0000256" key="4">
    <source>
        <dbReference type="ARBA" id="ARBA00023136"/>
    </source>
</evidence>
<evidence type="ECO:0000256" key="2">
    <source>
        <dbReference type="ARBA" id="ARBA00022692"/>
    </source>
</evidence>